<evidence type="ECO:0000313" key="1">
    <source>
        <dbReference type="EMBL" id="SIT81439.1"/>
    </source>
</evidence>
<protein>
    <submittedName>
        <fullName evidence="1">Uncharacterized protein</fullName>
    </submittedName>
</protein>
<name>A0A1U7PMJ5_9BACI</name>
<accession>A0A1U7PMJ5</accession>
<dbReference type="Proteomes" id="UP000187550">
    <property type="component" value="Unassembled WGS sequence"/>
</dbReference>
<keyword evidence="2" id="KW-1185">Reference proteome</keyword>
<gene>
    <name evidence="1" type="ORF">SAMN05428946_1404</name>
</gene>
<dbReference type="RefSeq" id="WP_159438424.1">
    <property type="nucleotide sequence ID" value="NZ_FTPL01000002.1"/>
</dbReference>
<evidence type="ECO:0000313" key="2">
    <source>
        <dbReference type="Proteomes" id="UP000187550"/>
    </source>
</evidence>
<dbReference type="STRING" id="550447.SAMN05428946_1404"/>
<organism evidence="1 2">
    <name type="scientific">Edaphobacillus lindanitolerans</name>
    <dbReference type="NCBI Taxonomy" id="550447"/>
    <lineage>
        <taxon>Bacteria</taxon>
        <taxon>Bacillati</taxon>
        <taxon>Bacillota</taxon>
        <taxon>Bacilli</taxon>
        <taxon>Bacillales</taxon>
        <taxon>Bacillaceae</taxon>
        <taxon>Edaphobacillus</taxon>
    </lineage>
</organism>
<dbReference type="AlphaFoldDB" id="A0A1U7PMJ5"/>
<proteinExistence type="predicted"/>
<reference evidence="2" key="1">
    <citation type="submission" date="2017-01" db="EMBL/GenBank/DDBJ databases">
        <authorList>
            <person name="Varghese N."/>
            <person name="Submissions S."/>
        </authorList>
    </citation>
    <scope>NUCLEOTIDE SEQUENCE [LARGE SCALE GENOMIC DNA]</scope>
    <source>
        <strain evidence="2">MNA4</strain>
    </source>
</reference>
<sequence length="58" mass="6593">MIHLKNREEVFEILDDLVSKGSRYLVRAEGVECQKRSIDGGVESLKSLQPPVHDSRNI</sequence>
<dbReference type="EMBL" id="FTPL01000002">
    <property type="protein sequence ID" value="SIT81439.1"/>
    <property type="molecule type" value="Genomic_DNA"/>
</dbReference>